<protein>
    <submittedName>
        <fullName evidence="2">Uncharacterized protein</fullName>
    </submittedName>
</protein>
<dbReference type="EMBL" id="JABXYJ010000001">
    <property type="protein sequence ID" value="NVO76600.1"/>
    <property type="molecule type" value="Genomic_DNA"/>
</dbReference>
<evidence type="ECO:0000313" key="3">
    <source>
        <dbReference type="Proteomes" id="UP000588051"/>
    </source>
</evidence>
<dbReference type="RefSeq" id="WP_176801852.1">
    <property type="nucleotide sequence ID" value="NZ_JABXYJ010000001.1"/>
</dbReference>
<organism evidence="2 3">
    <name type="scientific">Undibacterium oligocarboniphilum</name>
    <dbReference type="NCBI Taxonomy" id="666702"/>
    <lineage>
        <taxon>Bacteria</taxon>
        <taxon>Pseudomonadati</taxon>
        <taxon>Pseudomonadota</taxon>
        <taxon>Betaproteobacteria</taxon>
        <taxon>Burkholderiales</taxon>
        <taxon>Oxalobacteraceae</taxon>
        <taxon>Undibacterium</taxon>
    </lineage>
</organism>
<sequence>MRHMFRVATVMHGHRFHAVATGLHRAFLDNLGRNNSCRCHEGQGKGQKHDQDKPKKSHIQVL</sequence>
<evidence type="ECO:0000256" key="1">
    <source>
        <dbReference type="SAM" id="MobiDB-lite"/>
    </source>
</evidence>
<dbReference type="AlphaFoldDB" id="A0A850QIK6"/>
<evidence type="ECO:0000313" key="2">
    <source>
        <dbReference type="EMBL" id="NVO76600.1"/>
    </source>
</evidence>
<feature type="compositionally biased region" description="Basic and acidic residues" evidence="1">
    <location>
        <begin position="39"/>
        <end position="54"/>
    </location>
</feature>
<proteinExistence type="predicted"/>
<comment type="caution">
    <text evidence="2">The sequence shown here is derived from an EMBL/GenBank/DDBJ whole genome shotgun (WGS) entry which is preliminary data.</text>
</comment>
<gene>
    <name evidence="2" type="ORF">HV832_01965</name>
</gene>
<name>A0A850QIK6_9BURK</name>
<dbReference type="Proteomes" id="UP000588051">
    <property type="component" value="Unassembled WGS sequence"/>
</dbReference>
<reference evidence="2 3" key="1">
    <citation type="submission" date="2020-06" db="EMBL/GenBank/DDBJ databases">
        <authorList>
            <person name="Qiu C."/>
            <person name="Liu Z."/>
        </authorList>
    </citation>
    <scope>NUCLEOTIDE SEQUENCE [LARGE SCALE GENOMIC DNA]</scope>
    <source>
        <strain evidence="2 3">EM 1</strain>
    </source>
</reference>
<feature type="region of interest" description="Disordered" evidence="1">
    <location>
        <begin position="39"/>
        <end position="62"/>
    </location>
</feature>
<accession>A0A850QIK6</accession>
<keyword evidence="3" id="KW-1185">Reference proteome</keyword>